<gene>
    <name evidence="4" type="ORF">SAMN04488511_11868</name>
</gene>
<sequence length="340" mass="38567">MDFSKFINYTFEDFLNDDAFLAFVVEQNASDVLAWEKFRAAHPYKSRIALAAFNTISAYRQQKVFSNEQAQQSLFEKISVSITAGEPKIKKLSFSPFFKVAAVFAVVLLSALLYFTMWNKDAVKTDYGIIKTITLPDGSEVTLNGNSKISYAANFNDGPREVWIDGEALFKVKHINIDTNHIQPDEKFIVHCGDLNIEVLGTTFNVKSRHEKTSIGLLTGKIRVDYDDINKKRMQFVMKPGDLVKHADESNLVHQKMLNPQHLTAWINRQLVFQNASLEEMISVLQDDLGYEVVLDDKKISELKVEGEINVGSVKELLQILSTTLHLNIKTNNKKITITK</sequence>
<dbReference type="PANTHER" id="PTHR30273">
    <property type="entry name" value="PERIPLASMIC SIGNAL SENSOR AND SIGMA FACTOR ACTIVATOR FECR-RELATED"/>
    <property type="match status" value="1"/>
</dbReference>
<keyword evidence="1" id="KW-0472">Membrane</keyword>
<dbReference type="OrthoDB" id="1523489at2"/>
<accession>A0A1I0U1N7</accession>
<proteinExistence type="predicted"/>
<evidence type="ECO:0000313" key="5">
    <source>
        <dbReference type="Proteomes" id="UP000198836"/>
    </source>
</evidence>
<dbReference type="RefSeq" id="WP_090986929.1">
    <property type="nucleotide sequence ID" value="NZ_FOJM01000018.1"/>
</dbReference>
<organism evidence="4 5">
    <name type="scientific">Pedobacter suwonensis</name>
    <dbReference type="NCBI Taxonomy" id="332999"/>
    <lineage>
        <taxon>Bacteria</taxon>
        <taxon>Pseudomonadati</taxon>
        <taxon>Bacteroidota</taxon>
        <taxon>Sphingobacteriia</taxon>
        <taxon>Sphingobacteriales</taxon>
        <taxon>Sphingobacteriaceae</taxon>
        <taxon>Pedobacter</taxon>
    </lineage>
</organism>
<dbReference type="Proteomes" id="UP000198836">
    <property type="component" value="Unassembled WGS sequence"/>
</dbReference>
<feature type="transmembrane region" description="Helical" evidence="1">
    <location>
        <begin position="97"/>
        <end position="118"/>
    </location>
</feature>
<dbReference type="Pfam" id="PF16344">
    <property type="entry name" value="FecR_C"/>
    <property type="match status" value="1"/>
</dbReference>
<dbReference type="EMBL" id="FOJM01000018">
    <property type="protein sequence ID" value="SFA57962.1"/>
    <property type="molecule type" value="Genomic_DNA"/>
</dbReference>
<dbReference type="Gene3D" id="2.60.120.1440">
    <property type="match status" value="1"/>
</dbReference>
<dbReference type="PIRSF" id="PIRSF018266">
    <property type="entry name" value="FecR"/>
    <property type="match status" value="1"/>
</dbReference>
<evidence type="ECO:0000259" key="3">
    <source>
        <dbReference type="Pfam" id="PF16344"/>
    </source>
</evidence>
<evidence type="ECO:0000256" key="1">
    <source>
        <dbReference type="SAM" id="Phobius"/>
    </source>
</evidence>
<dbReference type="InterPro" id="IPR012373">
    <property type="entry name" value="Ferrdict_sens_TM"/>
</dbReference>
<dbReference type="InterPro" id="IPR032508">
    <property type="entry name" value="FecR_C"/>
</dbReference>
<evidence type="ECO:0000313" key="4">
    <source>
        <dbReference type="EMBL" id="SFA57962.1"/>
    </source>
</evidence>
<protein>
    <submittedName>
        <fullName evidence="4">FecR family protein</fullName>
    </submittedName>
</protein>
<keyword evidence="5" id="KW-1185">Reference proteome</keyword>
<reference evidence="5" key="1">
    <citation type="submission" date="2016-10" db="EMBL/GenBank/DDBJ databases">
        <authorList>
            <person name="Varghese N."/>
            <person name="Submissions S."/>
        </authorList>
    </citation>
    <scope>NUCLEOTIDE SEQUENCE [LARGE SCALE GENOMIC DNA]</scope>
    <source>
        <strain evidence="5">DSM 18130</strain>
    </source>
</reference>
<dbReference type="STRING" id="332999.SAMN04488511_11868"/>
<dbReference type="AlphaFoldDB" id="A0A1I0U1N7"/>
<evidence type="ECO:0000259" key="2">
    <source>
        <dbReference type="Pfam" id="PF04773"/>
    </source>
</evidence>
<keyword evidence="1" id="KW-1133">Transmembrane helix</keyword>
<dbReference type="GO" id="GO:0016989">
    <property type="term" value="F:sigma factor antagonist activity"/>
    <property type="evidence" value="ECO:0007669"/>
    <property type="project" value="TreeGrafter"/>
</dbReference>
<name>A0A1I0U1N7_9SPHI</name>
<dbReference type="Pfam" id="PF04773">
    <property type="entry name" value="FecR"/>
    <property type="match status" value="1"/>
</dbReference>
<dbReference type="PANTHER" id="PTHR30273:SF2">
    <property type="entry name" value="PROTEIN FECR"/>
    <property type="match status" value="1"/>
</dbReference>
<feature type="domain" description="Protein FecR C-terminal" evidence="3">
    <location>
        <begin position="271"/>
        <end position="338"/>
    </location>
</feature>
<keyword evidence="1" id="KW-0812">Transmembrane</keyword>
<dbReference type="InterPro" id="IPR006860">
    <property type="entry name" value="FecR"/>
</dbReference>
<dbReference type="Gene3D" id="3.55.50.30">
    <property type="match status" value="1"/>
</dbReference>
<feature type="domain" description="FecR protein" evidence="2">
    <location>
        <begin position="122"/>
        <end position="223"/>
    </location>
</feature>